<proteinExistence type="predicted"/>
<keyword evidence="2" id="KW-1185">Reference proteome</keyword>
<organism evidence="1 2">
    <name type="scientific">Pseudomonas berkeleyensis</name>
    <dbReference type="NCBI Taxonomy" id="2726956"/>
    <lineage>
        <taxon>Bacteria</taxon>
        <taxon>Pseudomonadati</taxon>
        <taxon>Pseudomonadota</taxon>
        <taxon>Gammaproteobacteria</taxon>
        <taxon>Pseudomonadales</taxon>
        <taxon>Pseudomonadaceae</taxon>
        <taxon>Pseudomonas</taxon>
    </lineage>
</organism>
<dbReference type="Proteomes" id="UP000515276">
    <property type="component" value="Chromosome"/>
</dbReference>
<evidence type="ECO:0000313" key="1">
    <source>
        <dbReference type="EMBL" id="QMV61554.1"/>
    </source>
</evidence>
<name>A0A7G5DIH9_9PSED</name>
<reference evidence="1 2" key="1">
    <citation type="journal article" date="2020" name="G3 (Bethesda)">
        <title>CeMbio - The Caenorhabditis elegans Microbiome Resource.</title>
        <authorList>
            <person name="Dirksen P."/>
            <person name="Assie A."/>
            <person name="Zimmermann J."/>
            <person name="Zhang F."/>
            <person name="Tietje A.M."/>
            <person name="Marsh S.A."/>
            <person name="Felix M.A."/>
            <person name="Shapira M."/>
            <person name="Kaleta C."/>
            <person name="Schulenburg H."/>
            <person name="Samuel B."/>
        </authorList>
    </citation>
    <scope>NUCLEOTIDE SEQUENCE [LARGE SCALE GENOMIC DNA]</scope>
    <source>
        <strain evidence="1 2">MSPm1</strain>
    </source>
</reference>
<sequence length="79" mass="9251">MYFSKNKDINKLVLDLLQLGWSYAKGRHYKLFPPNGCGMVIVPSTPGDCRAFQNFRRDVRQRLRGHAERYRHASQELTP</sequence>
<accession>A0A7G5DIH9</accession>
<dbReference type="RefSeq" id="WP_182367138.1">
    <property type="nucleotide sequence ID" value="NZ_CP059139.1"/>
</dbReference>
<dbReference type="GO" id="GO:0016740">
    <property type="term" value="F:transferase activity"/>
    <property type="evidence" value="ECO:0007669"/>
    <property type="project" value="UniProtKB-KW"/>
</dbReference>
<evidence type="ECO:0000313" key="2">
    <source>
        <dbReference type="Proteomes" id="UP000515276"/>
    </source>
</evidence>
<gene>
    <name evidence="1" type="ORF">HS968_16080</name>
</gene>
<keyword evidence="1" id="KW-0808">Transferase</keyword>
<dbReference type="EMBL" id="CP059139">
    <property type="protein sequence ID" value="QMV61554.1"/>
    <property type="molecule type" value="Genomic_DNA"/>
</dbReference>
<dbReference type="AlphaFoldDB" id="A0A7G5DIH9"/>
<protein>
    <submittedName>
        <fullName evidence="1">Phosphoribosylglycinamide formyltransferase</fullName>
    </submittedName>
</protein>